<protein>
    <recommendedName>
        <fullName evidence="4">DUF3798 domain-containing protein</fullName>
    </recommendedName>
</protein>
<sequence>MFKKLLALLMIGLLVFGLVACGQNEPAAAPEDGEEPAVSEGLGFKIGLATSTVSQNEEEFRAAEEMVARYGADVIKHVTYPDRFMQEQETTIAQIVALAADPEVKAIVVVQAVPGTAAAIDTIKETRDDIVFIVGNPHEDPDMIAARADILLDVDQLTRGRTIVENAQKMGAETFVHYSFPRHMSYELLSQRRDIFRETADKLGMKFIEVDAPDPTGDAGIPGTQLFILEDIPRQVATNGKDTVFFGTNCAMMEPMIRSIMTEGAVFTEQCCPSPYHAYPGALGIEVPTEEAGNVAFMLSQIKNKVGEAGASGRMATWKAPASMAMVRAGVEYGVAYAKGEVDKFDVAKMTELLAQETGGEVEVTALDGLPNFLMFVAELEIF</sequence>
<proteinExistence type="predicted"/>
<evidence type="ECO:0008006" key="4">
    <source>
        <dbReference type="Google" id="ProtNLM"/>
    </source>
</evidence>
<reference evidence="2 3" key="1">
    <citation type="submission" date="2017-06" db="EMBL/GenBank/DDBJ databases">
        <authorList>
            <person name="Kim H.J."/>
            <person name="Triplett B.A."/>
        </authorList>
    </citation>
    <scope>NUCLEOTIDE SEQUENCE [LARGE SCALE GENOMIC DNA]</scope>
    <source>
        <strain evidence="2 3">SCA</strain>
    </source>
</reference>
<dbReference type="RefSeq" id="WP_089281896.1">
    <property type="nucleotide sequence ID" value="NZ_FZOJ01000004.1"/>
</dbReference>
<gene>
    <name evidence="2" type="ORF">SAMN05446037_1004112</name>
</gene>
<evidence type="ECO:0000313" key="3">
    <source>
        <dbReference type="Proteomes" id="UP000198304"/>
    </source>
</evidence>
<dbReference type="Pfam" id="PF12683">
    <property type="entry name" value="DUF3798"/>
    <property type="match status" value="1"/>
</dbReference>
<organism evidence="2 3">
    <name type="scientific">Anaerovirgula multivorans</name>
    <dbReference type="NCBI Taxonomy" id="312168"/>
    <lineage>
        <taxon>Bacteria</taxon>
        <taxon>Bacillati</taxon>
        <taxon>Bacillota</taxon>
        <taxon>Clostridia</taxon>
        <taxon>Peptostreptococcales</taxon>
        <taxon>Natronincolaceae</taxon>
        <taxon>Anaerovirgula</taxon>
    </lineage>
</organism>
<dbReference type="InterPro" id="IPR024258">
    <property type="entry name" value="DUF3798"/>
</dbReference>
<dbReference type="OrthoDB" id="5491606at2"/>
<evidence type="ECO:0000256" key="1">
    <source>
        <dbReference type="SAM" id="SignalP"/>
    </source>
</evidence>
<dbReference type="AlphaFoldDB" id="A0A239BUX2"/>
<keyword evidence="3" id="KW-1185">Reference proteome</keyword>
<dbReference type="Proteomes" id="UP000198304">
    <property type="component" value="Unassembled WGS sequence"/>
</dbReference>
<feature type="chain" id="PRO_5038355738" description="DUF3798 domain-containing protein" evidence="1">
    <location>
        <begin position="21"/>
        <end position="383"/>
    </location>
</feature>
<dbReference type="Gene3D" id="3.40.50.11390">
    <property type="match status" value="1"/>
</dbReference>
<feature type="signal peptide" evidence="1">
    <location>
        <begin position="1"/>
        <end position="20"/>
    </location>
</feature>
<keyword evidence="1" id="KW-0732">Signal</keyword>
<accession>A0A239BUX2</accession>
<name>A0A239BUX2_9FIRM</name>
<dbReference type="PROSITE" id="PS51257">
    <property type="entry name" value="PROKAR_LIPOPROTEIN"/>
    <property type="match status" value="1"/>
</dbReference>
<evidence type="ECO:0000313" key="2">
    <source>
        <dbReference type="EMBL" id="SNS10854.1"/>
    </source>
</evidence>
<dbReference type="EMBL" id="FZOJ01000004">
    <property type="protein sequence ID" value="SNS10854.1"/>
    <property type="molecule type" value="Genomic_DNA"/>
</dbReference>